<dbReference type="EMBL" id="QXGC01004373">
    <property type="protein sequence ID" value="KAE9169709.1"/>
    <property type="molecule type" value="Genomic_DNA"/>
</dbReference>
<gene>
    <name evidence="3" type="ORF">PF004_g28104</name>
</gene>
<accession>A0A6G0MIN4</accession>
<feature type="region of interest" description="Disordered" evidence="1">
    <location>
        <begin position="1"/>
        <end position="22"/>
    </location>
</feature>
<sequence length="167" mass="18509">MSTPVGSPFSCAARTGSSESTTCSTRYDARQVEDPAESAVAAAHHQYDWALVFSVMKVLVVLTMMPPRDSTNTAQQLLVYPLSRKGSARTGQDYRNMEIVLTLIQNLLAVPNKDPRFVTSTTSHFTTCRKSTLHAEIDDRALHLFGAVVYLDNDIANSSLQQNHTFW</sequence>
<feature type="domain" description="Timeless N-terminal" evidence="2">
    <location>
        <begin position="72"/>
        <end position="134"/>
    </location>
</feature>
<dbReference type="AlphaFoldDB" id="A0A6G0MIN4"/>
<dbReference type="Pfam" id="PF04821">
    <property type="entry name" value="TIMELESS"/>
    <property type="match status" value="1"/>
</dbReference>
<evidence type="ECO:0000256" key="1">
    <source>
        <dbReference type="SAM" id="MobiDB-lite"/>
    </source>
</evidence>
<proteinExistence type="predicted"/>
<evidence type="ECO:0000313" key="3">
    <source>
        <dbReference type="EMBL" id="KAE9169709.1"/>
    </source>
</evidence>
<reference evidence="3 4" key="1">
    <citation type="submission" date="2018-09" db="EMBL/GenBank/DDBJ databases">
        <title>Genomic investigation of the strawberry pathogen Phytophthora fragariae indicates pathogenicity is determined by transcriptional variation in three key races.</title>
        <authorList>
            <person name="Adams T.M."/>
            <person name="Armitage A.D."/>
            <person name="Sobczyk M.K."/>
            <person name="Bates H.J."/>
            <person name="Dunwell J.M."/>
            <person name="Nellist C.F."/>
            <person name="Harrison R.J."/>
        </authorList>
    </citation>
    <scope>NUCLEOTIDE SEQUENCE [LARGE SCALE GENOMIC DNA]</scope>
    <source>
        <strain evidence="3 4">BC-23</strain>
    </source>
</reference>
<organism evidence="3 4">
    <name type="scientific">Phytophthora fragariae</name>
    <dbReference type="NCBI Taxonomy" id="53985"/>
    <lineage>
        <taxon>Eukaryota</taxon>
        <taxon>Sar</taxon>
        <taxon>Stramenopiles</taxon>
        <taxon>Oomycota</taxon>
        <taxon>Peronosporomycetes</taxon>
        <taxon>Peronosporales</taxon>
        <taxon>Peronosporaceae</taxon>
        <taxon>Phytophthora</taxon>
    </lineage>
</organism>
<evidence type="ECO:0000259" key="2">
    <source>
        <dbReference type="Pfam" id="PF04821"/>
    </source>
</evidence>
<evidence type="ECO:0000313" key="4">
    <source>
        <dbReference type="Proteomes" id="UP000476176"/>
    </source>
</evidence>
<dbReference type="InterPro" id="IPR006906">
    <property type="entry name" value="Timeless_N"/>
</dbReference>
<protein>
    <recommendedName>
        <fullName evidence="2">Timeless N-terminal domain-containing protein</fullName>
    </recommendedName>
</protein>
<dbReference type="Proteomes" id="UP000476176">
    <property type="component" value="Unassembled WGS sequence"/>
</dbReference>
<name>A0A6G0MIN4_9STRA</name>
<comment type="caution">
    <text evidence="3">The sequence shown here is derived from an EMBL/GenBank/DDBJ whole genome shotgun (WGS) entry which is preliminary data.</text>
</comment>